<dbReference type="InterPro" id="IPR017939">
    <property type="entry name" value="G-Glutamylcylcotransferase"/>
</dbReference>
<keyword evidence="3" id="KW-0808">Transferase</keyword>
<reference evidence="3 4" key="1">
    <citation type="submission" date="2018-08" db="EMBL/GenBank/DDBJ databases">
        <title>Complete genome sequencing of Blastochloris tepida GI.</title>
        <authorList>
            <person name="Tsukatani Y."/>
            <person name="Mori H."/>
        </authorList>
    </citation>
    <scope>NUCLEOTIDE SEQUENCE [LARGE SCALE GENOMIC DNA]</scope>
    <source>
        <strain evidence="3 4">GI</strain>
    </source>
</reference>
<name>A0A348FX96_9HYPH</name>
<gene>
    <name evidence="3" type="ORF">BLTE_06140</name>
</gene>
<evidence type="ECO:0000313" key="3">
    <source>
        <dbReference type="EMBL" id="BBF91929.1"/>
    </source>
</evidence>
<evidence type="ECO:0000256" key="2">
    <source>
        <dbReference type="PIRSR" id="PIRSR617939-2"/>
    </source>
</evidence>
<dbReference type="InterPro" id="IPR013024">
    <property type="entry name" value="GGCT-like"/>
</dbReference>
<dbReference type="SUPFAM" id="SSF110857">
    <property type="entry name" value="Gamma-glutamyl cyclotransferase-like"/>
    <property type="match status" value="1"/>
</dbReference>
<dbReference type="RefSeq" id="WP_244600089.1">
    <property type="nucleotide sequence ID" value="NZ_AP018907.1"/>
</dbReference>
<dbReference type="PANTHER" id="PTHR12935:SF0">
    <property type="entry name" value="GAMMA-GLUTAMYLCYCLOTRANSFERASE"/>
    <property type="match status" value="1"/>
</dbReference>
<dbReference type="GO" id="GO:0003839">
    <property type="term" value="F:gamma-glutamylcyclotransferase activity"/>
    <property type="evidence" value="ECO:0007669"/>
    <property type="project" value="InterPro"/>
</dbReference>
<dbReference type="CDD" id="cd06661">
    <property type="entry name" value="GGCT_like"/>
    <property type="match status" value="1"/>
</dbReference>
<dbReference type="Gene3D" id="3.10.490.10">
    <property type="entry name" value="Gamma-glutamyl cyclotransferase-like"/>
    <property type="match status" value="1"/>
</dbReference>
<protein>
    <submittedName>
        <fullName evidence="3">Gamma-glutamylcyclotransferase</fullName>
    </submittedName>
</protein>
<proteinExistence type="predicted"/>
<feature type="binding site" evidence="2">
    <location>
        <position position="132"/>
    </location>
    <ligand>
        <name>substrate</name>
    </ligand>
</feature>
<evidence type="ECO:0000256" key="1">
    <source>
        <dbReference type="ARBA" id="ARBA00023239"/>
    </source>
</evidence>
<dbReference type="PANTHER" id="PTHR12935">
    <property type="entry name" value="GAMMA-GLUTAMYLCYCLOTRANSFERASE"/>
    <property type="match status" value="1"/>
</dbReference>
<dbReference type="GO" id="GO:0016740">
    <property type="term" value="F:transferase activity"/>
    <property type="evidence" value="ECO:0007669"/>
    <property type="project" value="UniProtKB-KW"/>
</dbReference>
<dbReference type="InterPro" id="IPR036568">
    <property type="entry name" value="GGCT-like_sf"/>
</dbReference>
<sequence>MMTRLKPPQILYFAYGPTMNPGIMASICRAAKPVAPAVLPHHDLGFFGHCDTWDGAEKTLVRRADASVHGVVYQLSVSDLDRLDASQGVKLDGSGPYFHYPIEVIGRDGTLYDVLFYKRAVEGEPRLPSSEYVGQIIAGATAHGLSAGYLERLRRIGTRPASYQVPLRSAAPVLAASCAC</sequence>
<accession>A0A348FX96</accession>
<dbReference type="EMBL" id="AP018907">
    <property type="protein sequence ID" value="BBF91929.1"/>
    <property type="molecule type" value="Genomic_DNA"/>
</dbReference>
<keyword evidence="1" id="KW-0456">Lyase</keyword>
<dbReference type="AlphaFoldDB" id="A0A348FX96"/>
<dbReference type="Proteomes" id="UP000266934">
    <property type="component" value="Chromosome"/>
</dbReference>
<evidence type="ECO:0000313" key="4">
    <source>
        <dbReference type="Proteomes" id="UP000266934"/>
    </source>
</evidence>
<dbReference type="Pfam" id="PF13772">
    <property type="entry name" value="AIG2_2"/>
    <property type="match status" value="1"/>
</dbReference>
<dbReference type="KEGG" id="blag:BLTE_06140"/>
<organism evidence="3 4">
    <name type="scientific">Blastochloris tepida</name>
    <dbReference type="NCBI Taxonomy" id="2233851"/>
    <lineage>
        <taxon>Bacteria</taxon>
        <taxon>Pseudomonadati</taxon>
        <taxon>Pseudomonadota</taxon>
        <taxon>Alphaproteobacteria</taxon>
        <taxon>Hyphomicrobiales</taxon>
        <taxon>Blastochloridaceae</taxon>
        <taxon>Blastochloris</taxon>
    </lineage>
</organism>
<keyword evidence="4" id="KW-1185">Reference proteome</keyword>